<keyword evidence="1" id="KW-0547">Nucleotide-binding</keyword>
<keyword evidence="1" id="KW-0378">Hydrolase</keyword>
<dbReference type="AlphaFoldDB" id="A0A2N6PHV9"/>
<dbReference type="SUPFAM" id="SSF88713">
    <property type="entry name" value="Glycoside hydrolase/deacetylase"/>
    <property type="match status" value="1"/>
</dbReference>
<dbReference type="GO" id="GO:0017168">
    <property type="term" value="F:5-oxoprolinase (ATP-hydrolyzing) activity"/>
    <property type="evidence" value="ECO:0007669"/>
    <property type="project" value="UniProtKB-UniRule"/>
</dbReference>
<name>A0A2N6PHV9_9MICO</name>
<comment type="subunit">
    <text evidence="1">Forms a complex composed of PxpA, PxpB and PxpC.</text>
</comment>
<dbReference type="HAMAP" id="MF_00691">
    <property type="entry name" value="PxpA"/>
    <property type="match status" value="1"/>
</dbReference>
<accession>A0A2N6PHV9</accession>
<comment type="catalytic activity">
    <reaction evidence="1">
        <text>5-oxo-L-proline + ATP + 2 H2O = L-glutamate + ADP + phosphate + H(+)</text>
        <dbReference type="Rhea" id="RHEA:10348"/>
        <dbReference type="ChEBI" id="CHEBI:15377"/>
        <dbReference type="ChEBI" id="CHEBI:15378"/>
        <dbReference type="ChEBI" id="CHEBI:29985"/>
        <dbReference type="ChEBI" id="CHEBI:30616"/>
        <dbReference type="ChEBI" id="CHEBI:43474"/>
        <dbReference type="ChEBI" id="CHEBI:58402"/>
        <dbReference type="ChEBI" id="CHEBI:456216"/>
        <dbReference type="EC" id="3.5.2.9"/>
    </reaction>
</comment>
<comment type="function">
    <text evidence="1">Catalyzes the cleavage of 5-oxoproline to form L-glutamate coupled to the hydrolysis of ATP to ADP and inorganic phosphate.</text>
</comment>
<dbReference type="RefSeq" id="WP_102162068.1">
    <property type="nucleotide sequence ID" value="NZ_JALXPM010000011.1"/>
</dbReference>
<dbReference type="EC" id="3.5.2.9" evidence="1"/>
<evidence type="ECO:0000256" key="1">
    <source>
        <dbReference type="HAMAP-Rule" id="MF_00691"/>
    </source>
</evidence>
<keyword evidence="1" id="KW-0067">ATP-binding</keyword>
<comment type="similarity">
    <text evidence="1">Belongs to the LamB/PxpA family.</text>
</comment>
<sequence>MSSIDVNSDLGESVAGIPVGDDEAILDVVSSANVACGFHAGSPHGISATVSQAAARGVTIGAHPAYNDPSGFGRRFIDYDPKQLADEVLYQIGALDAIARSHGSEVRYVKPHGALYNALVRNAEHAQAVIDGLRAFSRSVPLLLLPGSIAAELAVKAGLQVITEAFADRNYNPDGTLVSRSEDDAVVTDIDAVRSRVIEMATSGTVTARDGSTLRVDAQSICVHGDSPGAVEMAKAIREALDEAGVSVTSFA</sequence>
<dbReference type="InterPro" id="IPR005501">
    <property type="entry name" value="LamB/YcsF/PxpA-like"/>
</dbReference>
<dbReference type="GO" id="GO:0005524">
    <property type="term" value="F:ATP binding"/>
    <property type="evidence" value="ECO:0007669"/>
    <property type="project" value="UniProtKB-UniRule"/>
</dbReference>
<comment type="caution">
    <text evidence="2">The sequence shown here is derived from an EMBL/GenBank/DDBJ whole genome shotgun (WGS) entry which is preliminary data.</text>
</comment>
<dbReference type="CDD" id="cd10787">
    <property type="entry name" value="LamB_YcsF_like"/>
    <property type="match status" value="1"/>
</dbReference>
<dbReference type="EMBL" id="PNFZ01000003">
    <property type="protein sequence ID" value="PMB98272.1"/>
    <property type="molecule type" value="Genomic_DNA"/>
</dbReference>
<dbReference type="GeneID" id="86842456"/>
<proteinExistence type="inferred from homology"/>
<keyword evidence="3" id="KW-1185">Reference proteome</keyword>
<dbReference type="NCBIfam" id="NF003814">
    <property type="entry name" value="PRK05406.1-3"/>
    <property type="match status" value="1"/>
</dbReference>
<dbReference type="Gene3D" id="3.20.20.370">
    <property type="entry name" value="Glycoside hydrolase/deacetylase"/>
    <property type="match status" value="1"/>
</dbReference>
<organism evidence="2 3">
    <name type="scientific">Brevibacterium luteolum</name>
    <dbReference type="NCBI Taxonomy" id="199591"/>
    <lineage>
        <taxon>Bacteria</taxon>
        <taxon>Bacillati</taxon>
        <taxon>Actinomycetota</taxon>
        <taxon>Actinomycetes</taxon>
        <taxon>Micrococcales</taxon>
        <taxon>Brevibacteriaceae</taxon>
        <taxon>Brevibacterium</taxon>
    </lineage>
</organism>
<dbReference type="OrthoDB" id="9773478at2"/>
<dbReference type="NCBIfam" id="NF003816">
    <property type="entry name" value="PRK05406.1-5"/>
    <property type="match status" value="1"/>
</dbReference>
<gene>
    <name evidence="1" type="primary">pxpA</name>
    <name evidence="2" type="ORF">CJ198_07875</name>
</gene>
<dbReference type="GO" id="GO:0005975">
    <property type="term" value="P:carbohydrate metabolic process"/>
    <property type="evidence" value="ECO:0007669"/>
    <property type="project" value="InterPro"/>
</dbReference>
<dbReference type="Pfam" id="PF03746">
    <property type="entry name" value="LamB_YcsF"/>
    <property type="match status" value="1"/>
</dbReference>
<protein>
    <recommendedName>
        <fullName evidence="1">5-oxoprolinase subunit A</fullName>
        <shortName evidence="1">5-OPase subunit A</shortName>
        <ecNumber evidence="1">3.5.2.9</ecNumber>
    </recommendedName>
    <alternativeName>
        <fullName evidence="1">5-oxoprolinase (ATP-hydrolyzing) subunit A</fullName>
    </alternativeName>
</protein>
<evidence type="ECO:0000313" key="2">
    <source>
        <dbReference type="EMBL" id="PMB98272.1"/>
    </source>
</evidence>
<reference evidence="2 3" key="1">
    <citation type="submission" date="2017-09" db="EMBL/GenBank/DDBJ databases">
        <title>Bacterial strain isolated from the female urinary microbiota.</title>
        <authorList>
            <person name="Thomas-White K."/>
            <person name="Kumar N."/>
            <person name="Forster S."/>
            <person name="Putonti C."/>
            <person name="Lawley T."/>
            <person name="Wolfe A.J."/>
        </authorList>
    </citation>
    <scope>NUCLEOTIDE SEQUENCE [LARGE SCALE GENOMIC DNA]</scope>
    <source>
        <strain evidence="2 3">UMB0680</strain>
    </source>
</reference>
<dbReference type="InterPro" id="IPR011330">
    <property type="entry name" value="Glyco_hydro/deAcase_b/a-brl"/>
</dbReference>
<dbReference type="PANTHER" id="PTHR30292:SF0">
    <property type="entry name" value="5-OXOPROLINASE SUBUNIT A"/>
    <property type="match status" value="1"/>
</dbReference>
<evidence type="ECO:0000313" key="3">
    <source>
        <dbReference type="Proteomes" id="UP000235703"/>
    </source>
</evidence>
<dbReference type="Proteomes" id="UP000235703">
    <property type="component" value="Unassembled WGS sequence"/>
</dbReference>
<dbReference type="PANTHER" id="PTHR30292">
    <property type="entry name" value="UNCHARACTERIZED PROTEIN YBGL-RELATED"/>
    <property type="match status" value="1"/>
</dbReference>